<evidence type="ECO:0000256" key="4">
    <source>
        <dbReference type="SAM" id="MobiDB-lite"/>
    </source>
</evidence>
<evidence type="ECO:0000313" key="5">
    <source>
        <dbReference type="EMBL" id="HIQ96922.1"/>
    </source>
</evidence>
<dbReference type="HAMAP" id="MF_00984">
    <property type="entry name" value="SSB"/>
    <property type="match status" value="1"/>
</dbReference>
<dbReference type="NCBIfam" id="TIGR00621">
    <property type="entry name" value="ssb"/>
    <property type="match status" value="1"/>
</dbReference>
<dbReference type="GO" id="GO:0009295">
    <property type="term" value="C:nucleoid"/>
    <property type="evidence" value="ECO:0007669"/>
    <property type="project" value="TreeGrafter"/>
</dbReference>
<dbReference type="PANTHER" id="PTHR10302:SF27">
    <property type="entry name" value="SINGLE-STRANDED DNA-BINDING PROTEIN"/>
    <property type="match status" value="1"/>
</dbReference>
<comment type="subunit">
    <text evidence="2">Homotetramer.</text>
</comment>
<feature type="region of interest" description="Disordered" evidence="4">
    <location>
        <begin position="101"/>
        <end position="169"/>
    </location>
</feature>
<comment type="caution">
    <text evidence="5">The sequence shown here is derived from an EMBL/GenBank/DDBJ whole genome shotgun (WGS) entry which is preliminary data.</text>
</comment>
<dbReference type="Gene3D" id="2.40.50.140">
    <property type="entry name" value="Nucleic acid-binding proteins"/>
    <property type="match status" value="1"/>
</dbReference>
<dbReference type="Pfam" id="PF00436">
    <property type="entry name" value="SSB"/>
    <property type="match status" value="1"/>
</dbReference>
<protein>
    <recommendedName>
        <fullName evidence="2 3">Single-stranded DNA-binding protein</fullName>
        <shortName evidence="2">SSB</shortName>
    </recommendedName>
</protein>
<dbReference type="CDD" id="cd04496">
    <property type="entry name" value="SSB_OBF"/>
    <property type="match status" value="1"/>
</dbReference>
<dbReference type="InterPro" id="IPR011344">
    <property type="entry name" value="ssDNA-bd"/>
</dbReference>
<sequence length="169" mass="19155">MNKVILMGRLTRDIEVRYSQGENPMAVARYTLAVQRKFKREGEQDADFISCVAFGKAAEFAEKYFRQGTKVAITGRIQTGSYTNRDGQKVYTTDIVIEEQEFAESKSASEANSGRQRNDGYQGERSPGGYQNGRNQQERGHSYQQQSFSENKDGFMNIPDGVDDELPFH</sequence>
<dbReference type="AlphaFoldDB" id="A0A9D1D1B8"/>
<dbReference type="GO" id="GO:0003697">
    <property type="term" value="F:single-stranded DNA binding"/>
    <property type="evidence" value="ECO:0007669"/>
    <property type="project" value="UniProtKB-UniRule"/>
</dbReference>
<keyword evidence="1 2" id="KW-0238">DNA-binding</keyword>
<accession>A0A9D1D1B8</accession>
<organism evidence="5 6">
    <name type="scientific">Candidatus Limivivens merdigallinarum</name>
    <dbReference type="NCBI Taxonomy" id="2840859"/>
    <lineage>
        <taxon>Bacteria</taxon>
        <taxon>Bacillati</taxon>
        <taxon>Bacillota</taxon>
        <taxon>Clostridia</taxon>
        <taxon>Lachnospirales</taxon>
        <taxon>Lachnospiraceae</taxon>
        <taxon>Lachnospiraceae incertae sedis</taxon>
        <taxon>Candidatus Limivivens</taxon>
    </lineage>
</organism>
<comment type="caution">
    <text evidence="2">Lacks conserved residue(s) required for the propagation of feature annotation.</text>
</comment>
<dbReference type="EMBL" id="DVFT01000150">
    <property type="protein sequence ID" value="HIQ96922.1"/>
    <property type="molecule type" value="Genomic_DNA"/>
</dbReference>
<proteinExistence type="inferred from homology"/>
<dbReference type="InterPro" id="IPR000424">
    <property type="entry name" value="Primosome_PriB/ssb"/>
</dbReference>
<evidence type="ECO:0000256" key="3">
    <source>
        <dbReference type="PIRNR" id="PIRNR002070"/>
    </source>
</evidence>
<evidence type="ECO:0000256" key="2">
    <source>
        <dbReference type="HAMAP-Rule" id="MF_00984"/>
    </source>
</evidence>
<dbReference type="PIRSF" id="PIRSF002070">
    <property type="entry name" value="SSB"/>
    <property type="match status" value="1"/>
</dbReference>
<feature type="compositionally biased region" description="Polar residues" evidence="4">
    <location>
        <begin position="106"/>
        <end position="115"/>
    </location>
</feature>
<dbReference type="GO" id="GO:0006260">
    <property type="term" value="P:DNA replication"/>
    <property type="evidence" value="ECO:0007669"/>
    <property type="project" value="InterPro"/>
</dbReference>
<gene>
    <name evidence="5" type="primary">ssb</name>
    <name evidence="5" type="ORF">IAB26_10195</name>
</gene>
<dbReference type="PANTHER" id="PTHR10302">
    <property type="entry name" value="SINGLE-STRANDED DNA-BINDING PROTEIN"/>
    <property type="match status" value="1"/>
</dbReference>
<evidence type="ECO:0000313" key="6">
    <source>
        <dbReference type="Proteomes" id="UP000886886"/>
    </source>
</evidence>
<dbReference type="PROSITE" id="PS50935">
    <property type="entry name" value="SSB"/>
    <property type="match status" value="1"/>
</dbReference>
<evidence type="ECO:0000256" key="1">
    <source>
        <dbReference type="ARBA" id="ARBA00023125"/>
    </source>
</evidence>
<reference evidence="5" key="2">
    <citation type="journal article" date="2021" name="PeerJ">
        <title>Extensive microbial diversity within the chicken gut microbiome revealed by metagenomics and culture.</title>
        <authorList>
            <person name="Gilroy R."/>
            <person name="Ravi A."/>
            <person name="Getino M."/>
            <person name="Pursley I."/>
            <person name="Horton D.L."/>
            <person name="Alikhan N.F."/>
            <person name="Baker D."/>
            <person name="Gharbi K."/>
            <person name="Hall N."/>
            <person name="Watson M."/>
            <person name="Adriaenssens E.M."/>
            <person name="Foster-Nyarko E."/>
            <person name="Jarju S."/>
            <person name="Secka A."/>
            <person name="Antonio M."/>
            <person name="Oren A."/>
            <person name="Chaudhuri R.R."/>
            <person name="La Ragione R."/>
            <person name="Hildebrand F."/>
            <person name="Pallen M.J."/>
        </authorList>
    </citation>
    <scope>NUCLEOTIDE SEQUENCE</scope>
    <source>
        <strain evidence="5">ChiSjej3B21-11622</strain>
    </source>
</reference>
<dbReference type="Proteomes" id="UP000886886">
    <property type="component" value="Unassembled WGS sequence"/>
</dbReference>
<name>A0A9D1D1B8_9FIRM</name>
<dbReference type="InterPro" id="IPR012340">
    <property type="entry name" value="NA-bd_OB-fold"/>
</dbReference>
<dbReference type="SUPFAM" id="SSF50249">
    <property type="entry name" value="Nucleic acid-binding proteins"/>
    <property type="match status" value="1"/>
</dbReference>
<reference evidence="5" key="1">
    <citation type="submission" date="2020-10" db="EMBL/GenBank/DDBJ databases">
        <authorList>
            <person name="Gilroy R."/>
        </authorList>
    </citation>
    <scope>NUCLEOTIDE SEQUENCE</scope>
    <source>
        <strain evidence="5">ChiSjej3B21-11622</strain>
    </source>
</reference>